<evidence type="ECO:0000313" key="3">
    <source>
        <dbReference type="Proteomes" id="UP001205105"/>
    </source>
</evidence>
<protein>
    <submittedName>
        <fullName evidence="2">Uncharacterized protein</fullName>
    </submittedName>
</protein>
<dbReference type="AlphaFoldDB" id="A0AAD5DGX4"/>
<evidence type="ECO:0000256" key="1">
    <source>
        <dbReference type="SAM" id="MobiDB-lite"/>
    </source>
</evidence>
<reference evidence="2" key="1">
    <citation type="submission" date="2020-11" db="EMBL/GenBank/DDBJ databases">
        <title>Chlorella ohadii genome sequencing and assembly.</title>
        <authorList>
            <person name="Murik O."/>
            <person name="Treves H."/>
            <person name="Kedem I."/>
            <person name="Shotland Y."/>
            <person name="Kaplan A."/>
        </authorList>
    </citation>
    <scope>NUCLEOTIDE SEQUENCE</scope>
    <source>
        <strain evidence="2">1</strain>
    </source>
</reference>
<sequence>MVRVGEWELRIVRSGTNDPFPEVQQQSGAGTTYAVAAPGQAFEVCLDVDGRELGSAKILKRSTTTTFRGFLKAADVWGSSYQGFVFSKPRETEAKQAHSLDFQEGKIKATVFPAEQTREPRYERHRGPDATHESVAKLPEGKKFFMAPSLTTGKGELKMGGGFLQYRHRTTGPAVAVLELRYETAATLMLRGMLKPDNPAHAAILAQFDETAAEGQGDNEAAGPSRRRGAPAAAEAAVKQEGGSGARKRQRRQQQEELIDLTKVTSDNDQVLAAKRANQVLECDLTADDEPAWRAVKKEVHQVL</sequence>
<keyword evidence="3" id="KW-1185">Reference proteome</keyword>
<gene>
    <name evidence="2" type="ORF">COHA_008670</name>
</gene>
<evidence type="ECO:0000313" key="2">
    <source>
        <dbReference type="EMBL" id="KAI7837477.1"/>
    </source>
</evidence>
<feature type="region of interest" description="Disordered" evidence="1">
    <location>
        <begin position="212"/>
        <end position="253"/>
    </location>
</feature>
<proteinExistence type="predicted"/>
<name>A0AAD5DGX4_9CHLO</name>
<dbReference type="Proteomes" id="UP001205105">
    <property type="component" value="Unassembled WGS sequence"/>
</dbReference>
<dbReference type="EMBL" id="JADXDR010000151">
    <property type="protein sequence ID" value="KAI7837477.1"/>
    <property type="molecule type" value="Genomic_DNA"/>
</dbReference>
<comment type="caution">
    <text evidence="2">The sequence shown here is derived from an EMBL/GenBank/DDBJ whole genome shotgun (WGS) entry which is preliminary data.</text>
</comment>
<organism evidence="2 3">
    <name type="scientific">Chlorella ohadii</name>
    <dbReference type="NCBI Taxonomy" id="2649997"/>
    <lineage>
        <taxon>Eukaryota</taxon>
        <taxon>Viridiplantae</taxon>
        <taxon>Chlorophyta</taxon>
        <taxon>core chlorophytes</taxon>
        <taxon>Trebouxiophyceae</taxon>
        <taxon>Chlorellales</taxon>
        <taxon>Chlorellaceae</taxon>
        <taxon>Chlorella clade</taxon>
        <taxon>Chlorella</taxon>
    </lineage>
</organism>
<accession>A0AAD5DGX4</accession>
<feature type="compositionally biased region" description="Low complexity" evidence="1">
    <location>
        <begin position="220"/>
        <end position="237"/>
    </location>
</feature>